<proteinExistence type="inferred from homology"/>
<dbReference type="GO" id="GO:0006351">
    <property type="term" value="P:DNA-templated transcription"/>
    <property type="evidence" value="ECO:0007669"/>
    <property type="project" value="TreeGrafter"/>
</dbReference>
<dbReference type="GO" id="GO:0043565">
    <property type="term" value="F:sequence-specific DNA binding"/>
    <property type="evidence" value="ECO:0007669"/>
    <property type="project" value="TreeGrafter"/>
</dbReference>
<name>A0A6L9UGC8_9HYPH</name>
<evidence type="ECO:0000256" key="7">
    <source>
        <dbReference type="ARBA" id="ARBA00083243"/>
    </source>
</evidence>
<dbReference type="Gene3D" id="3.40.190.290">
    <property type="match status" value="1"/>
</dbReference>
<dbReference type="AlphaFoldDB" id="A0A6L9UGC8"/>
<accession>A0A6L9UGC8</accession>
<dbReference type="FunFam" id="1.10.10.10:FF:000001">
    <property type="entry name" value="LysR family transcriptional regulator"/>
    <property type="match status" value="1"/>
</dbReference>
<gene>
    <name evidence="9" type="ORF">GR212_33035</name>
</gene>
<dbReference type="EMBL" id="WUEY01000029">
    <property type="protein sequence ID" value="NEI74381.1"/>
    <property type="molecule type" value="Genomic_DNA"/>
</dbReference>
<evidence type="ECO:0000256" key="3">
    <source>
        <dbReference type="ARBA" id="ARBA00023125"/>
    </source>
</evidence>
<dbReference type="Pfam" id="PF03466">
    <property type="entry name" value="LysR_substrate"/>
    <property type="match status" value="1"/>
</dbReference>
<evidence type="ECO:0000256" key="2">
    <source>
        <dbReference type="ARBA" id="ARBA00023015"/>
    </source>
</evidence>
<keyword evidence="3" id="KW-0238">DNA-binding</keyword>
<evidence type="ECO:0000256" key="4">
    <source>
        <dbReference type="ARBA" id="ARBA00023163"/>
    </source>
</evidence>
<sequence>MRGSEFADLRAFATIAEFGSFSAAARSLGVSPSALSQRMRELEQRLGARLLNRNTRSVSLTEPGRILLDALAPLFDGLDHAVSRVAASDQEVRGTLRINSSRVAAMHIVGPILQAFHHAYPFIELDITIDDMFADIVGGRFDAGIRLGDTIEKDMVAIKLGKQRKAVVVGSPALIDRLGVPTTPHDLKKLPCIRFRWPGTRGIYRWEFEKAGQSIVISVDGPLSANDTGMMLQAAVNGMGLAYVLDLDAESLVRSGALCQVLQDWLPPFAGFYLYYSSNRLMTRHLKLFAEFIRVRTAQV</sequence>
<dbReference type="GO" id="GO:0003700">
    <property type="term" value="F:DNA-binding transcription factor activity"/>
    <property type="evidence" value="ECO:0007669"/>
    <property type="project" value="InterPro"/>
</dbReference>
<evidence type="ECO:0000259" key="8">
    <source>
        <dbReference type="PROSITE" id="PS50931"/>
    </source>
</evidence>
<evidence type="ECO:0000256" key="5">
    <source>
        <dbReference type="ARBA" id="ARBA00054626"/>
    </source>
</evidence>
<dbReference type="PRINTS" id="PR00039">
    <property type="entry name" value="HTHLYSR"/>
</dbReference>
<comment type="similarity">
    <text evidence="1">Belongs to the LysR transcriptional regulatory family.</text>
</comment>
<feature type="domain" description="HTH lysR-type" evidence="8">
    <location>
        <begin position="1"/>
        <end position="61"/>
    </location>
</feature>
<protein>
    <recommendedName>
        <fullName evidence="6">HTH-type transcriptional regulator TtuA</fullName>
    </recommendedName>
    <alternativeName>
        <fullName evidence="7">Tartrate utilization transcriptional regulator</fullName>
    </alternativeName>
</protein>
<dbReference type="CDD" id="cd08474">
    <property type="entry name" value="PBP2_CrgA_like_5"/>
    <property type="match status" value="1"/>
</dbReference>
<dbReference type="Pfam" id="PF00126">
    <property type="entry name" value="HTH_1"/>
    <property type="match status" value="1"/>
</dbReference>
<dbReference type="Proteomes" id="UP000483035">
    <property type="component" value="Unassembled WGS sequence"/>
</dbReference>
<dbReference type="InterPro" id="IPR036388">
    <property type="entry name" value="WH-like_DNA-bd_sf"/>
</dbReference>
<dbReference type="PANTHER" id="PTHR30537:SF1">
    <property type="entry name" value="HTH-TYPE TRANSCRIPTIONAL REGULATOR PGRR"/>
    <property type="match status" value="1"/>
</dbReference>
<evidence type="ECO:0000313" key="10">
    <source>
        <dbReference type="Proteomes" id="UP000483035"/>
    </source>
</evidence>
<dbReference type="SUPFAM" id="SSF46785">
    <property type="entry name" value="Winged helix' DNA-binding domain"/>
    <property type="match status" value="1"/>
</dbReference>
<keyword evidence="2" id="KW-0805">Transcription regulation</keyword>
<dbReference type="InterPro" id="IPR000847">
    <property type="entry name" value="LysR_HTH_N"/>
</dbReference>
<dbReference type="InterPro" id="IPR005119">
    <property type="entry name" value="LysR_subst-bd"/>
</dbReference>
<dbReference type="PANTHER" id="PTHR30537">
    <property type="entry name" value="HTH-TYPE TRANSCRIPTIONAL REGULATOR"/>
    <property type="match status" value="1"/>
</dbReference>
<evidence type="ECO:0000313" key="9">
    <source>
        <dbReference type="EMBL" id="NEI74381.1"/>
    </source>
</evidence>
<dbReference type="InterPro" id="IPR036390">
    <property type="entry name" value="WH_DNA-bd_sf"/>
</dbReference>
<evidence type="ECO:0000256" key="6">
    <source>
        <dbReference type="ARBA" id="ARBA00067332"/>
    </source>
</evidence>
<dbReference type="Gene3D" id="1.10.10.10">
    <property type="entry name" value="Winged helix-like DNA-binding domain superfamily/Winged helix DNA-binding domain"/>
    <property type="match status" value="1"/>
</dbReference>
<reference evidence="9 10" key="1">
    <citation type="submission" date="2019-12" db="EMBL/GenBank/DDBJ databases">
        <title>Rhizobium genotypes associated with high levels of biological nitrogen fixation by grain legumes in a temperate-maritime cropping system.</title>
        <authorList>
            <person name="Maluk M."/>
            <person name="Francesc Ferrando Molina F."/>
            <person name="Lopez Del Egido L."/>
            <person name="Lafos M."/>
            <person name="Langarica-Fuentes A."/>
            <person name="Gebre Yohannes G."/>
            <person name="Young M.W."/>
            <person name="Martin P."/>
            <person name="Gantlett R."/>
            <person name="Kenicer G."/>
            <person name="Hawes C."/>
            <person name="Begg G.S."/>
            <person name="Quilliam R.S."/>
            <person name="Squire G.R."/>
            <person name="Poole P.S."/>
            <person name="Young P.W."/>
            <person name="Iannetta P.M."/>
            <person name="James E.K."/>
        </authorList>
    </citation>
    <scope>NUCLEOTIDE SEQUENCE [LARGE SCALE GENOMIC DNA]</scope>
    <source>
        <strain evidence="9 10">JHI1118</strain>
    </source>
</reference>
<comment type="caution">
    <text evidence="9">The sequence shown here is derived from an EMBL/GenBank/DDBJ whole genome shotgun (WGS) entry which is preliminary data.</text>
</comment>
<organism evidence="9 10">
    <name type="scientific">Rhizobium lusitanum</name>
    <dbReference type="NCBI Taxonomy" id="293958"/>
    <lineage>
        <taxon>Bacteria</taxon>
        <taxon>Pseudomonadati</taxon>
        <taxon>Pseudomonadota</taxon>
        <taxon>Alphaproteobacteria</taxon>
        <taxon>Hyphomicrobiales</taxon>
        <taxon>Rhizobiaceae</taxon>
        <taxon>Rhizobium/Agrobacterium group</taxon>
        <taxon>Rhizobium</taxon>
    </lineage>
</organism>
<comment type="function">
    <text evidence="5">Transcriptional regulator of the ttuABCDE tartrate utilization operon.</text>
</comment>
<dbReference type="InterPro" id="IPR058163">
    <property type="entry name" value="LysR-type_TF_proteobact-type"/>
</dbReference>
<evidence type="ECO:0000256" key="1">
    <source>
        <dbReference type="ARBA" id="ARBA00009437"/>
    </source>
</evidence>
<dbReference type="SUPFAM" id="SSF53850">
    <property type="entry name" value="Periplasmic binding protein-like II"/>
    <property type="match status" value="1"/>
</dbReference>
<dbReference type="PROSITE" id="PS50931">
    <property type="entry name" value="HTH_LYSR"/>
    <property type="match status" value="1"/>
</dbReference>
<keyword evidence="4" id="KW-0804">Transcription</keyword>
<dbReference type="RefSeq" id="WP_163993571.1">
    <property type="nucleotide sequence ID" value="NZ_WUEY01000029.1"/>
</dbReference>